<keyword evidence="3" id="KW-1185">Reference proteome</keyword>
<feature type="domain" description="DUF3447" evidence="1">
    <location>
        <begin position="234"/>
        <end position="295"/>
    </location>
</feature>
<dbReference type="Pfam" id="PF11929">
    <property type="entry name" value="DUF3447"/>
    <property type="match status" value="1"/>
</dbReference>
<dbReference type="EMBL" id="JAPFFF010000031">
    <property type="protein sequence ID" value="KAK8845260.1"/>
    <property type="molecule type" value="Genomic_DNA"/>
</dbReference>
<accession>A0ABR2HDY5</accession>
<dbReference type="PANTHER" id="PTHR24159:SF5">
    <property type="entry name" value="ANK_REP_REGION DOMAIN-CONTAINING PROTEIN"/>
    <property type="match status" value="1"/>
</dbReference>
<dbReference type="SUPFAM" id="SSF48403">
    <property type="entry name" value="Ankyrin repeat"/>
    <property type="match status" value="1"/>
</dbReference>
<name>A0ABR2HDY5_9EUKA</name>
<comment type="caution">
    <text evidence="2">The sequence shown here is derived from an EMBL/GenBank/DDBJ whole genome shotgun (WGS) entry which is preliminary data.</text>
</comment>
<organism evidence="2 3">
    <name type="scientific">Tritrichomonas musculus</name>
    <dbReference type="NCBI Taxonomy" id="1915356"/>
    <lineage>
        <taxon>Eukaryota</taxon>
        <taxon>Metamonada</taxon>
        <taxon>Parabasalia</taxon>
        <taxon>Tritrichomonadida</taxon>
        <taxon>Tritrichomonadidae</taxon>
        <taxon>Tritrichomonas</taxon>
    </lineage>
</organism>
<dbReference type="InterPro" id="IPR020683">
    <property type="entry name" value="DUF3447"/>
</dbReference>
<dbReference type="Proteomes" id="UP001470230">
    <property type="component" value="Unassembled WGS sequence"/>
</dbReference>
<dbReference type="PANTHER" id="PTHR24159">
    <property type="match status" value="1"/>
</dbReference>
<evidence type="ECO:0000313" key="3">
    <source>
        <dbReference type="Proteomes" id="UP001470230"/>
    </source>
</evidence>
<protein>
    <recommendedName>
        <fullName evidence="1">DUF3447 domain-containing protein</fullName>
    </recommendedName>
</protein>
<reference evidence="2 3" key="1">
    <citation type="submission" date="2024-04" db="EMBL/GenBank/DDBJ databases">
        <title>Tritrichomonas musculus Genome.</title>
        <authorList>
            <person name="Alves-Ferreira E."/>
            <person name="Grigg M."/>
            <person name="Lorenzi H."/>
            <person name="Galac M."/>
        </authorList>
    </citation>
    <scope>NUCLEOTIDE SEQUENCE [LARGE SCALE GENOMIC DNA]</scope>
    <source>
        <strain evidence="2 3">EAF2021</strain>
    </source>
</reference>
<proteinExistence type="predicted"/>
<dbReference type="InterPro" id="IPR036770">
    <property type="entry name" value="Ankyrin_rpt-contain_sf"/>
</dbReference>
<sequence length="358" mass="43059">MMNIQDYYNHKKSLYDSIFEFIEDGNESDMISKFDELKKFFADNEDEFYHLLHFISLISNNYHRSSRFFERIEIILITFSDIIKQKYTNNDIFNLFRENKRILLFLFDKQIIKLDQSIIDQFQNKDHQYFYPEVQSVTDNRTTPKNKQNELQIEDFKIKRNIGENDDYICYLIRNDSVEDFISYINRTNIPLSTTIKPSIFETNAFLIDKKPTLIEYTAFFGAISIFQYLRLNNIELTSSLWLYSIHGRNADIIHYLESDHIEPPEGNYDECLKEAIKCHHNEIARYIQNYLIKVIFFLEINVAKKASKYALRYDNYEILDEDFIDNEVFFYACYYNHINLVKILVNNDEIDINFTKI</sequence>
<evidence type="ECO:0000313" key="2">
    <source>
        <dbReference type="EMBL" id="KAK8845260.1"/>
    </source>
</evidence>
<evidence type="ECO:0000259" key="1">
    <source>
        <dbReference type="Pfam" id="PF11929"/>
    </source>
</evidence>
<gene>
    <name evidence="2" type="ORF">M9Y10_021453</name>
</gene>